<dbReference type="HOGENOM" id="CLU_021018_1_0_11"/>
<dbReference type="RefSeq" id="WP_023549834.1">
    <property type="nucleotide sequence ID" value="NZ_CM002285.1"/>
</dbReference>
<dbReference type="PATRIC" id="fig|1352936.5.peg.5512"/>
<evidence type="ECO:0000259" key="3">
    <source>
        <dbReference type="Pfam" id="PF00291"/>
    </source>
</evidence>
<dbReference type="OrthoDB" id="5176350at2"/>
<evidence type="ECO:0000256" key="1">
    <source>
        <dbReference type="ARBA" id="ARBA00001933"/>
    </source>
</evidence>
<evidence type="ECO:0000313" key="4">
    <source>
        <dbReference type="EMBL" id="EST26634.1"/>
    </source>
</evidence>
<protein>
    <recommendedName>
        <fullName evidence="3">Tryptophan synthase beta chain-like PALP domain-containing protein</fullName>
    </recommendedName>
</protein>
<dbReference type="CDD" id="cd01561">
    <property type="entry name" value="CBS_like"/>
    <property type="match status" value="1"/>
</dbReference>
<dbReference type="PANTHER" id="PTHR10314">
    <property type="entry name" value="CYSTATHIONINE BETA-SYNTHASE"/>
    <property type="match status" value="1"/>
</dbReference>
<dbReference type="InterPro" id="IPR001926">
    <property type="entry name" value="TrpB-like_PALP"/>
</dbReference>
<evidence type="ECO:0000256" key="2">
    <source>
        <dbReference type="ARBA" id="ARBA00022898"/>
    </source>
</evidence>
<dbReference type="EMBL" id="AWQX01000221">
    <property type="protein sequence ID" value="EST26634.1"/>
    <property type="molecule type" value="Genomic_DNA"/>
</dbReference>
<dbReference type="Proteomes" id="UP000017984">
    <property type="component" value="Chromosome"/>
</dbReference>
<accession>V6KCA2</accession>
<feature type="domain" description="Tryptophan synthase beta chain-like PALP" evidence="3">
    <location>
        <begin position="23"/>
        <end position="306"/>
    </location>
</feature>
<dbReference type="SUPFAM" id="SSF53686">
    <property type="entry name" value="Tryptophan synthase beta subunit-like PLP-dependent enzymes"/>
    <property type="match status" value="1"/>
</dbReference>
<name>V6KCA2_STRRC</name>
<keyword evidence="5" id="KW-1185">Reference proteome</keyword>
<organism evidence="4 5">
    <name type="scientific">Streptomyces roseochromogenus subsp. oscitans DS 12.976</name>
    <dbReference type="NCBI Taxonomy" id="1352936"/>
    <lineage>
        <taxon>Bacteria</taxon>
        <taxon>Bacillati</taxon>
        <taxon>Actinomycetota</taxon>
        <taxon>Actinomycetes</taxon>
        <taxon>Kitasatosporales</taxon>
        <taxon>Streptomycetaceae</taxon>
        <taxon>Streptomyces</taxon>
    </lineage>
</organism>
<sequence>MTTVEGPAGSALQERLRHFRALLGPTPVTPVTLNIGGRPRTVHLKLEGHNLAGSVKARTAYGLVRGLLESGRLRPGDRLLESTSGNLGIALAMLARYLQIGFTAVVDPLVAPESLRRLSELGAEVVTVTERDASGGYLLSRLDRVAELLKENPRYVWTNQYGSPDNPAVHRELTGPELLGQLPESPDAVFAAISTGGTFAGVSRYFREHSPTTEMVAVDIEGSVAFRGRPGRRHLSGIGASRPSAFLDDSLVDHLQVADIRSAAHYCRLVLREAGLHIGASAGAVLAGCARYLETHPEAELVVCLCADGGEKYAGTVYNDHWLRSIGVAPPGGDAAGSALSGSAILSGVG</sequence>
<comment type="caution">
    <text evidence="4">The sequence shown here is derived from an EMBL/GenBank/DDBJ whole genome shotgun (WGS) entry which is preliminary data.</text>
</comment>
<reference evidence="4 5" key="1">
    <citation type="journal article" date="2014" name="Genome Announc.">
        <title>Draft Genome Sequence of Streptomyces roseochromogenes subsp. oscitans DS 12.976, Producer of the Aminocoumarin Antibiotic Clorobiocin.</title>
        <authorList>
            <person name="Ruckert C."/>
            <person name="Kalinowski J."/>
            <person name="Heide L."/>
            <person name="Apel A.K."/>
        </authorList>
    </citation>
    <scope>NUCLEOTIDE SEQUENCE [LARGE SCALE GENOMIC DNA]</scope>
    <source>
        <strain evidence="4 5">DS 12.976</strain>
    </source>
</reference>
<proteinExistence type="predicted"/>
<evidence type="ECO:0000313" key="5">
    <source>
        <dbReference type="Proteomes" id="UP000017984"/>
    </source>
</evidence>
<dbReference type="AlphaFoldDB" id="V6KCA2"/>
<gene>
    <name evidence="4" type="ORF">M878_26390</name>
</gene>
<keyword evidence="2" id="KW-0663">Pyridoxal phosphate</keyword>
<dbReference type="GO" id="GO:1901605">
    <property type="term" value="P:alpha-amino acid metabolic process"/>
    <property type="evidence" value="ECO:0007669"/>
    <property type="project" value="UniProtKB-ARBA"/>
</dbReference>
<dbReference type="Gene3D" id="3.40.50.1100">
    <property type="match status" value="2"/>
</dbReference>
<comment type="cofactor">
    <cofactor evidence="1">
        <name>pyridoxal 5'-phosphate</name>
        <dbReference type="ChEBI" id="CHEBI:597326"/>
    </cofactor>
</comment>
<dbReference type="InterPro" id="IPR036052">
    <property type="entry name" value="TrpB-like_PALP_sf"/>
</dbReference>
<dbReference type="STRING" id="1352936.M878_26390"/>
<dbReference type="Pfam" id="PF00291">
    <property type="entry name" value="PALP"/>
    <property type="match status" value="1"/>
</dbReference>
<dbReference type="InterPro" id="IPR050214">
    <property type="entry name" value="Cys_Synth/Cystath_Beta-Synth"/>
</dbReference>